<keyword evidence="7" id="KW-1185">Reference proteome</keyword>
<keyword evidence="2" id="KW-0238">DNA-binding</keyword>
<dbReference type="KEGG" id="mah:MEALZ_0845"/>
<dbReference type="PANTHER" id="PTHR43214">
    <property type="entry name" value="TWO-COMPONENT RESPONSE REGULATOR"/>
    <property type="match status" value="1"/>
</dbReference>
<dbReference type="PANTHER" id="PTHR43214:SF43">
    <property type="entry name" value="TWO-COMPONENT RESPONSE REGULATOR"/>
    <property type="match status" value="1"/>
</dbReference>
<protein>
    <submittedName>
        <fullName evidence="6">Two component transcriptional regulator, LuxR family</fullName>
    </submittedName>
</protein>
<evidence type="ECO:0000313" key="7">
    <source>
        <dbReference type="Proteomes" id="UP000008315"/>
    </source>
</evidence>
<dbReference type="AlphaFoldDB" id="G4T2Q5"/>
<dbReference type="PROSITE" id="PS50043">
    <property type="entry name" value="HTH_LUXR_2"/>
    <property type="match status" value="1"/>
</dbReference>
<dbReference type="HOGENOM" id="CLU_000445_90_1_6"/>
<dbReference type="GO" id="GO:0006355">
    <property type="term" value="P:regulation of DNA-templated transcription"/>
    <property type="evidence" value="ECO:0007669"/>
    <property type="project" value="InterPro"/>
</dbReference>
<dbReference type="InterPro" id="IPR058245">
    <property type="entry name" value="NreC/VraR/RcsB-like_REC"/>
</dbReference>
<name>G4T2Q5_META2</name>
<dbReference type="PRINTS" id="PR00038">
    <property type="entry name" value="HTHLUXR"/>
</dbReference>
<feature type="modified residue" description="4-aspartylphosphate" evidence="3">
    <location>
        <position position="59"/>
    </location>
</feature>
<dbReference type="InterPro" id="IPR011006">
    <property type="entry name" value="CheY-like_superfamily"/>
</dbReference>
<evidence type="ECO:0000256" key="1">
    <source>
        <dbReference type="ARBA" id="ARBA00022553"/>
    </source>
</evidence>
<reference evidence="7" key="1">
    <citation type="journal article" date="2012" name="J. Bacteriol.">
        <title>Genome sequence of the haloalkaliphilic methanotrophic bacterium Methylomicrobium alcaliphilum 20Z.</title>
        <authorList>
            <person name="Vuilleumier S."/>
            <person name="Khmelenina V.N."/>
            <person name="Bringel F."/>
            <person name="Reshetnikov A.S."/>
            <person name="Lajus A."/>
            <person name="Mangenot S."/>
            <person name="Rouy Z."/>
            <person name="Op den Camp H.J."/>
            <person name="Jetten M.S."/>
            <person name="Dispirito A.A."/>
            <person name="Dunfield P."/>
            <person name="Klotz M.G."/>
            <person name="Semrau J.D."/>
            <person name="Stein L.Y."/>
            <person name="Barbe V."/>
            <person name="Medigue C."/>
            <person name="Trotsenko Y.A."/>
            <person name="Kalyuzhnaya M.G."/>
        </authorList>
    </citation>
    <scope>NUCLEOTIDE SEQUENCE [LARGE SCALE GENOMIC DNA]</scope>
    <source>
        <strain evidence="7">DSM 19304 / NCIMB 14124 / VKM B-2133 / 20Z</strain>
    </source>
</reference>
<feature type="domain" description="HTH luxR-type" evidence="4">
    <location>
        <begin position="147"/>
        <end position="212"/>
    </location>
</feature>
<dbReference type="STRING" id="1091494.MEALZ_0845"/>
<proteinExistence type="predicted"/>
<dbReference type="InterPro" id="IPR001789">
    <property type="entry name" value="Sig_transdc_resp-reg_receiver"/>
</dbReference>
<dbReference type="PROSITE" id="PS50110">
    <property type="entry name" value="RESPONSE_REGULATORY"/>
    <property type="match status" value="1"/>
</dbReference>
<evidence type="ECO:0000259" key="5">
    <source>
        <dbReference type="PROSITE" id="PS50110"/>
    </source>
</evidence>
<dbReference type="GO" id="GO:0000160">
    <property type="term" value="P:phosphorelay signal transduction system"/>
    <property type="evidence" value="ECO:0007669"/>
    <property type="project" value="InterPro"/>
</dbReference>
<organism evidence="6 7">
    <name type="scientific">Methylotuvimicrobium alcaliphilum (strain DSM 19304 / NCIMB 14124 / VKM B-2133 / 20Z)</name>
    <name type="common">Methylomicrobium alcaliphilum</name>
    <dbReference type="NCBI Taxonomy" id="1091494"/>
    <lineage>
        <taxon>Bacteria</taxon>
        <taxon>Pseudomonadati</taxon>
        <taxon>Pseudomonadota</taxon>
        <taxon>Gammaproteobacteria</taxon>
        <taxon>Methylococcales</taxon>
        <taxon>Methylococcaceae</taxon>
        <taxon>Methylotuvimicrobium</taxon>
    </lineage>
</organism>
<dbReference type="CDD" id="cd17535">
    <property type="entry name" value="REC_NarL-like"/>
    <property type="match status" value="1"/>
</dbReference>
<gene>
    <name evidence="6" type="ordered locus">MEALZ_0845</name>
</gene>
<dbReference type="Proteomes" id="UP000008315">
    <property type="component" value="Chromosome"/>
</dbReference>
<dbReference type="Pfam" id="PF00196">
    <property type="entry name" value="GerE"/>
    <property type="match status" value="1"/>
</dbReference>
<dbReference type="GO" id="GO:0003677">
    <property type="term" value="F:DNA binding"/>
    <property type="evidence" value="ECO:0007669"/>
    <property type="project" value="UniProtKB-KW"/>
</dbReference>
<evidence type="ECO:0000259" key="4">
    <source>
        <dbReference type="PROSITE" id="PS50043"/>
    </source>
</evidence>
<dbReference type="SUPFAM" id="SSF46894">
    <property type="entry name" value="C-terminal effector domain of the bipartite response regulators"/>
    <property type="match status" value="1"/>
</dbReference>
<evidence type="ECO:0000313" key="6">
    <source>
        <dbReference type="EMBL" id="CCE22539.1"/>
    </source>
</evidence>
<dbReference type="RefSeq" id="WP_014147340.1">
    <property type="nucleotide sequence ID" value="NC_016112.1"/>
</dbReference>
<keyword evidence="1 3" id="KW-0597">Phosphoprotein</keyword>
<dbReference type="InterPro" id="IPR000792">
    <property type="entry name" value="Tscrpt_reg_LuxR_C"/>
</dbReference>
<accession>G4T2Q5</accession>
<dbReference type="Pfam" id="PF00072">
    <property type="entry name" value="Response_reg"/>
    <property type="match status" value="1"/>
</dbReference>
<feature type="domain" description="Response regulatory" evidence="5">
    <location>
        <begin position="8"/>
        <end position="124"/>
    </location>
</feature>
<dbReference type="CDD" id="cd06170">
    <property type="entry name" value="LuxR_C_like"/>
    <property type="match status" value="1"/>
</dbReference>
<dbReference type="SMART" id="SM00421">
    <property type="entry name" value="HTH_LUXR"/>
    <property type="match status" value="1"/>
</dbReference>
<dbReference type="SMART" id="SM00448">
    <property type="entry name" value="REC"/>
    <property type="match status" value="1"/>
</dbReference>
<evidence type="ECO:0000256" key="3">
    <source>
        <dbReference type="PROSITE-ProRule" id="PRU00169"/>
    </source>
</evidence>
<dbReference type="PATRIC" id="fig|271065.3.peg.862"/>
<evidence type="ECO:0000256" key="2">
    <source>
        <dbReference type="ARBA" id="ARBA00023125"/>
    </source>
</evidence>
<sequence length="216" mass="23748">MKSKIKIKIILVDDHAVVRAGFRMLLGTHDMIEIVAEADRGEQAIQLMQEHAVDVAVMDLSMPGLGGLETIRRICQRDSKAKILVFSVHDEQVYVNRAIAAGAKGYISKNSAAANLAMAIEHIANGEIYIEDGLLKDQTGKSDVMDYHAIIEAFSAREFDVFRLLAKGMTVHKVAEELCLGYKTVANYGTQIRNKLKVSTLAELAHIAVILGLMKN</sequence>
<dbReference type="InterPro" id="IPR016032">
    <property type="entry name" value="Sig_transdc_resp-reg_C-effctor"/>
</dbReference>
<dbReference type="EMBL" id="FO082060">
    <property type="protein sequence ID" value="CCE22539.1"/>
    <property type="molecule type" value="Genomic_DNA"/>
</dbReference>
<dbReference type="Gene3D" id="3.40.50.2300">
    <property type="match status" value="1"/>
</dbReference>
<dbReference type="InterPro" id="IPR039420">
    <property type="entry name" value="WalR-like"/>
</dbReference>
<dbReference type="SUPFAM" id="SSF52172">
    <property type="entry name" value="CheY-like"/>
    <property type="match status" value="1"/>
</dbReference>